<proteinExistence type="predicted"/>
<comment type="caution">
    <text evidence="1">The sequence shown here is derived from an EMBL/GenBank/DDBJ whole genome shotgun (WGS) entry which is preliminary data.</text>
</comment>
<evidence type="ECO:0000313" key="1">
    <source>
        <dbReference type="EMBL" id="EFK54287.1"/>
    </source>
</evidence>
<dbReference type="AlphaFoldDB" id="D7WDQ6"/>
<reference evidence="1" key="1">
    <citation type="submission" date="2010-06" db="EMBL/GenBank/DDBJ databases">
        <authorList>
            <person name="Muzny D."/>
            <person name="Qin X."/>
            <person name="Buhay C."/>
            <person name="Dugan-Rocha S."/>
            <person name="Ding Y."/>
            <person name="Chen G."/>
            <person name="Hawes A."/>
            <person name="Holder M."/>
            <person name="Jhangiani S."/>
            <person name="Johnson A."/>
            <person name="Khan Z."/>
            <person name="Li Z."/>
            <person name="Liu W."/>
            <person name="Liu X."/>
            <person name="Perez L."/>
            <person name="Shen H."/>
            <person name="Wang Q."/>
            <person name="Watt J."/>
            <person name="Xi L."/>
            <person name="Xin Y."/>
            <person name="Zhou J."/>
            <person name="Deng J."/>
            <person name="Jiang H."/>
            <person name="Liu Y."/>
            <person name="Qu J."/>
            <person name="Song X.-Z."/>
            <person name="Zhang L."/>
            <person name="Villasana D."/>
            <person name="Johnson A."/>
            <person name="Liu J."/>
            <person name="Liyanage D."/>
            <person name="Lorensuhewa L."/>
            <person name="Robinson T."/>
            <person name="Song A."/>
            <person name="Song B.-B."/>
            <person name="Dinh H."/>
            <person name="Thornton R."/>
            <person name="Coyle M."/>
            <person name="Francisco L."/>
            <person name="Jackson L."/>
            <person name="Javaid M."/>
            <person name="Korchina V."/>
            <person name="Kovar C."/>
            <person name="Mata R."/>
            <person name="Mathew T."/>
            <person name="Ngo R."/>
            <person name="Nguyen L."/>
            <person name="Nguyen N."/>
            <person name="Okwuonu G."/>
            <person name="Ongeri F."/>
            <person name="Pham C."/>
            <person name="Simmons D."/>
            <person name="Wilczek-Boney K."/>
            <person name="Hale W."/>
            <person name="Jakkamsetti A."/>
            <person name="Pham P."/>
            <person name="Ruth R."/>
            <person name="San Lucas F."/>
            <person name="Warren J."/>
            <person name="Zhang J."/>
            <person name="Zhao Z."/>
            <person name="Zhou C."/>
            <person name="Zhu D."/>
            <person name="Lee S."/>
            <person name="Bess C."/>
            <person name="Blankenburg K."/>
            <person name="Forbes L."/>
            <person name="Fu Q."/>
            <person name="Gubbala S."/>
            <person name="Hirani K."/>
            <person name="Jayaseelan J.C."/>
            <person name="Lara F."/>
            <person name="Munidasa M."/>
            <person name="Palculict T."/>
            <person name="Patil S."/>
            <person name="Pu L.-L."/>
            <person name="Saada N."/>
            <person name="Tang L."/>
            <person name="Weissenberger G."/>
            <person name="Zhu Y."/>
            <person name="Hemphill L."/>
            <person name="Shang Y."/>
            <person name="Youmans B."/>
            <person name="Ayvaz T."/>
            <person name="Ross M."/>
            <person name="Santibanez J."/>
            <person name="Aqrawi P."/>
            <person name="Gross S."/>
            <person name="Joshi V."/>
            <person name="Fowler G."/>
            <person name="Nazareth L."/>
            <person name="Reid J."/>
            <person name="Worley K."/>
            <person name="Petrosino J."/>
            <person name="Highlander S."/>
            <person name="Gibbs R."/>
        </authorList>
    </citation>
    <scope>NUCLEOTIDE SEQUENCE [LARGE SCALE GENOMIC DNA]</scope>
    <source>
        <strain evidence="1">ATCC 33030</strain>
    </source>
</reference>
<name>D7WDQ6_9CORY</name>
<dbReference type="HOGENOM" id="CLU_163888_0_0_11"/>
<protein>
    <recommendedName>
        <fullName evidence="3">DUF4298 domain-containing protein</fullName>
    </recommendedName>
</protein>
<organism evidence="1 2">
    <name type="scientific">Corynebacterium genitalium ATCC 33030</name>
    <dbReference type="NCBI Taxonomy" id="585529"/>
    <lineage>
        <taxon>Bacteria</taxon>
        <taxon>Bacillati</taxon>
        <taxon>Actinomycetota</taxon>
        <taxon>Actinomycetes</taxon>
        <taxon>Mycobacteriales</taxon>
        <taxon>Corynebacteriaceae</taxon>
        <taxon>Corynebacterium</taxon>
    </lineage>
</organism>
<dbReference type="eggNOG" id="ENOG5031R7J">
    <property type="taxonomic scope" value="Bacteria"/>
</dbReference>
<dbReference type="InterPro" id="IPR025384">
    <property type="entry name" value="DUF4298"/>
</dbReference>
<dbReference type="EMBL" id="ACLJ02000003">
    <property type="protein sequence ID" value="EFK54287.1"/>
    <property type="molecule type" value="Genomic_DNA"/>
</dbReference>
<evidence type="ECO:0008006" key="3">
    <source>
        <dbReference type="Google" id="ProtNLM"/>
    </source>
</evidence>
<dbReference type="Pfam" id="PF14131">
    <property type="entry name" value="DUF4298"/>
    <property type="match status" value="1"/>
</dbReference>
<gene>
    <name evidence="1" type="ORF">HMPREF0291_11944</name>
</gene>
<dbReference type="RefSeq" id="WP_005290853.1">
    <property type="nucleotide sequence ID" value="NZ_CM000961.1"/>
</dbReference>
<dbReference type="Proteomes" id="UP000004208">
    <property type="component" value="Unassembled WGS sequence"/>
</dbReference>
<dbReference type="OrthoDB" id="5148784at2"/>
<sequence>MDLPERIPLNDARLARITRTNATLENLPEQLEEAWGELAPLIEYYETGWSGDMQNYPDAQFGVLSEDGVWNEMGRFYQAVKEIAAVSARIVREYQNGGESSGEG</sequence>
<evidence type="ECO:0000313" key="2">
    <source>
        <dbReference type="Proteomes" id="UP000004208"/>
    </source>
</evidence>
<keyword evidence="2" id="KW-1185">Reference proteome</keyword>
<accession>D7WDQ6</accession>